<evidence type="ECO:0000256" key="1">
    <source>
        <dbReference type="SAM" id="Phobius"/>
    </source>
</evidence>
<feature type="transmembrane region" description="Helical" evidence="1">
    <location>
        <begin position="20"/>
        <end position="39"/>
    </location>
</feature>
<comment type="caution">
    <text evidence="2">The sequence shown here is derived from an EMBL/GenBank/DDBJ whole genome shotgun (WGS) entry which is preliminary data.</text>
</comment>
<name>A0A117NH84_PICGL</name>
<keyword evidence="1" id="KW-0472">Membrane</keyword>
<feature type="transmembrane region" description="Helical" evidence="1">
    <location>
        <begin position="59"/>
        <end position="78"/>
    </location>
</feature>
<organism evidence="2">
    <name type="scientific">Picea glauca</name>
    <name type="common">White spruce</name>
    <name type="synonym">Pinus glauca</name>
    <dbReference type="NCBI Taxonomy" id="3330"/>
    <lineage>
        <taxon>Eukaryota</taxon>
        <taxon>Viridiplantae</taxon>
        <taxon>Streptophyta</taxon>
        <taxon>Embryophyta</taxon>
        <taxon>Tracheophyta</taxon>
        <taxon>Spermatophyta</taxon>
        <taxon>Pinopsida</taxon>
        <taxon>Pinidae</taxon>
        <taxon>Conifers I</taxon>
        <taxon>Pinales</taxon>
        <taxon>Pinaceae</taxon>
        <taxon>Picea</taxon>
    </lineage>
</organism>
<protein>
    <submittedName>
        <fullName evidence="2">Uncharacterized protein</fullName>
    </submittedName>
</protein>
<keyword evidence="2" id="KW-0496">Mitochondrion</keyword>
<keyword evidence="1" id="KW-1133">Transmembrane helix</keyword>
<accession>A0A117NH84</accession>
<gene>
    <name evidence="2" type="ORF">ABT39_MTgene4942</name>
</gene>
<proteinExistence type="predicted"/>
<dbReference type="AlphaFoldDB" id="A0A117NH84"/>
<reference evidence="2" key="1">
    <citation type="journal article" date="2015" name="Genome Biol. Evol.">
        <title>Organellar Genomes of White Spruce (Picea glauca): Assembly and Annotation.</title>
        <authorList>
            <person name="Jackman S.D."/>
            <person name="Warren R.L."/>
            <person name="Gibb E.A."/>
            <person name="Vandervalk B.P."/>
            <person name="Mohamadi H."/>
            <person name="Chu J."/>
            <person name="Raymond A."/>
            <person name="Pleasance S."/>
            <person name="Coope R."/>
            <person name="Wildung M.R."/>
            <person name="Ritland C.E."/>
            <person name="Bousquet J."/>
            <person name="Jones S.J."/>
            <person name="Bohlmann J."/>
            <person name="Birol I."/>
        </authorList>
    </citation>
    <scope>NUCLEOTIDE SEQUENCE [LARGE SCALE GENOMIC DNA]</scope>
    <source>
        <tissue evidence="2">Flushing bud</tissue>
    </source>
</reference>
<keyword evidence="1" id="KW-0812">Transmembrane</keyword>
<evidence type="ECO:0000313" key="2">
    <source>
        <dbReference type="EMBL" id="KUM47947.1"/>
    </source>
</evidence>
<sequence>MPPVLPSFTNRFTLLSRWSACPNLFFYPGIFVVALILLGQDEPTHEDMNTALHKVHTTGYTTLLLIYALCHLALIYVITMRAFKTLPCSPHTLRGCTHLVTRTS</sequence>
<dbReference type="EMBL" id="LKAM01000006">
    <property type="protein sequence ID" value="KUM47947.1"/>
    <property type="molecule type" value="Genomic_DNA"/>
</dbReference>
<geneLocation type="mitochondrion" evidence="2"/>